<evidence type="ECO:0000313" key="3">
    <source>
        <dbReference type="Proteomes" id="UP000249363"/>
    </source>
</evidence>
<feature type="chain" id="PRO_5016866383" description="RxLR effector protein" evidence="1">
    <location>
        <begin position="23"/>
        <end position="93"/>
    </location>
</feature>
<organism evidence="2 3">
    <name type="scientific">Talaromyces amestolkiae</name>
    <dbReference type="NCBI Taxonomy" id="1196081"/>
    <lineage>
        <taxon>Eukaryota</taxon>
        <taxon>Fungi</taxon>
        <taxon>Dikarya</taxon>
        <taxon>Ascomycota</taxon>
        <taxon>Pezizomycotina</taxon>
        <taxon>Eurotiomycetes</taxon>
        <taxon>Eurotiomycetidae</taxon>
        <taxon>Eurotiales</taxon>
        <taxon>Trichocomaceae</taxon>
        <taxon>Talaromyces</taxon>
        <taxon>Talaromyces sect. Talaromyces</taxon>
    </lineage>
</organism>
<dbReference type="GeneID" id="63792765"/>
<feature type="signal peptide" evidence="1">
    <location>
        <begin position="1"/>
        <end position="22"/>
    </location>
</feature>
<protein>
    <recommendedName>
        <fullName evidence="4">RxLR effector protein</fullName>
    </recommendedName>
</protein>
<gene>
    <name evidence="2" type="ORF">BHQ10_003549</name>
</gene>
<dbReference type="AlphaFoldDB" id="A0A364KVG3"/>
<proteinExistence type="predicted"/>
<sequence>MKFYNLSFFCLIGSALAGNVLATSSNDNELQQRNAEPINNFAANSVAKRDDGDNVDVSALLADIEDTIDEIKAAYGIEKRGTDRFVARKDTRR</sequence>
<evidence type="ECO:0000313" key="2">
    <source>
        <dbReference type="EMBL" id="RAO67537.1"/>
    </source>
</evidence>
<keyword evidence="1" id="KW-0732">Signal</keyword>
<dbReference type="RefSeq" id="XP_040732053.1">
    <property type="nucleotide sequence ID" value="XM_040875817.1"/>
</dbReference>
<reference evidence="2 3" key="1">
    <citation type="journal article" date="2017" name="Biotechnol. Biofuels">
        <title>Differential beta-glucosidase expression as a function of carbon source availability in Talaromyces amestolkiae: a genomic and proteomic approach.</title>
        <authorList>
            <person name="de Eugenio L.I."/>
            <person name="Mendez-Liter J.A."/>
            <person name="Nieto-Dominguez M."/>
            <person name="Alonso L."/>
            <person name="Gil-Munoz J."/>
            <person name="Barriuso J."/>
            <person name="Prieto A."/>
            <person name="Martinez M.J."/>
        </authorList>
    </citation>
    <scope>NUCLEOTIDE SEQUENCE [LARGE SCALE GENOMIC DNA]</scope>
    <source>
        <strain evidence="2 3">CIB</strain>
    </source>
</reference>
<comment type="caution">
    <text evidence="2">The sequence shown here is derived from an EMBL/GenBank/DDBJ whole genome shotgun (WGS) entry which is preliminary data.</text>
</comment>
<dbReference type="Proteomes" id="UP000249363">
    <property type="component" value="Unassembled WGS sequence"/>
</dbReference>
<keyword evidence="3" id="KW-1185">Reference proteome</keyword>
<evidence type="ECO:0000256" key="1">
    <source>
        <dbReference type="SAM" id="SignalP"/>
    </source>
</evidence>
<dbReference type="EMBL" id="MIKG01000005">
    <property type="protein sequence ID" value="RAO67537.1"/>
    <property type="molecule type" value="Genomic_DNA"/>
</dbReference>
<name>A0A364KVG3_TALAM</name>
<accession>A0A364KVG3</accession>
<evidence type="ECO:0008006" key="4">
    <source>
        <dbReference type="Google" id="ProtNLM"/>
    </source>
</evidence>